<comment type="similarity">
    <text evidence="2">Belongs to the ROK (NagC/XylR) family.</text>
</comment>
<dbReference type="GO" id="GO:0042732">
    <property type="term" value="P:D-xylose metabolic process"/>
    <property type="evidence" value="ECO:0007669"/>
    <property type="project" value="UniProtKB-KW"/>
</dbReference>
<dbReference type="PANTHER" id="PTHR18964:SF149">
    <property type="entry name" value="BIFUNCTIONAL UDP-N-ACETYLGLUCOSAMINE 2-EPIMERASE_N-ACETYLMANNOSAMINE KINASE"/>
    <property type="match status" value="1"/>
</dbReference>
<dbReference type="InterPro" id="IPR036390">
    <property type="entry name" value="WH_DNA-bd_sf"/>
</dbReference>
<dbReference type="Gene3D" id="3.30.420.40">
    <property type="match status" value="2"/>
</dbReference>
<evidence type="ECO:0000256" key="3">
    <source>
        <dbReference type="ARBA" id="ARBA00022629"/>
    </source>
</evidence>
<dbReference type="CDD" id="cd24076">
    <property type="entry name" value="ASKHA_ATPase_ROK_BsXylR-like"/>
    <property type="match status" value="1"/>
</dbReference>
<name>A1HM15_9FIRM</name>
<organism evidence="4 5">
    <name type="scientific">Thermosinus carboxydivorans Nor1</name>
    <dbReference type="NCBI Taxonomy" id="401526"/>
    <lineage>
        <taxon>Bacteria</taxon>
        <taxon>Bacillati</taxon>
        <taxon>Bacillota</taxon>
        <taxon>Negativicutes</taxon>
        <taxon>Selenomonadales</taxon>
        <taxon>Sporomusaceae</taxon>
        <taxon>Thermosinus</taxon>
    </lineage>
</organism>
<dbReference type="GO" id="GO:0003700">
    <property type="term" value="F:DNA-binding transcription factor activity"/>
    <property type="evidence" value="ECO:0007669"/>
    <property type="project" value="InterPro"/>
</dbReference>
<reference evidence="4 5" key="1">
    <citation type="submission" date="2007-01" db="EMBL/GenBank/DDBJ databases">
        <title>Annotation of the draft genome assembly of Thermosinus carboxydivorans Nor1.</title>
        <authorList>
            <consortium name="US DOE Joint Genome Institute (JGI-ORNL)"/>
            <person name="Larimer F."/>
            <person name="Land M."/>
            <person name="Hauser L."/>
        </authorList>
    </citation>
    <scope>NUCLEOTIDE SEQUENCE [LARGE SCALE GENOMIC DNA]</scope>
    <source>
        <strain evidence="4 5">Nor1</strain>
    </source>
</reference>
<dbReference type="Pfam" id="PF00480">
    <property type="entry name" value="ROK"/>
    <property type="match status" value="1"/>
</dbReference>
<dbReference type="OrthoDB" id="9810372at2"/>
<evidence type="ECO:0000256" key="1">
    <source>
        <dbReference type="ARBA" id="ARBA00002486"/>
    </source>
</evidence>
<evidence type="ECO:0000313" key="4">
    <source>
        <dbReference type="EMBL" id="EAX48866.1"/>
    </source>
</evidence>
<dbReference type="InterPro" id="IPR043129">
    <property type="entry name" value="ATPase_NBD"/>
</dbReference>
<dbReference type="Pfam" id="PF13412">
    <property type="entry name" value="HTH_24"/>
    <property type="match status" value="1"/>
</dbReference>
<proteinExistence type="inferred from homology"/>
<comment type="caution">
    <text evidence="4">The sequence shown here is derived from an EMBL/GenBank/DDBJ whole genome shotgun (WGS) entry which is preliminary data.</text>
</comment>
<dbReference type="SUPFAM" id="SSF46785">
    <property type="entry name" value="Winged helix' DNA-binding domain"/>
    <property type="match status" value="1"/>
</dbReference>
<dbReference type="InterPro" id="IPR036388">
    <property type="entry name" value="WH-like_DNA-bd_sf"/>
</dbReference>
<evidence type="ECO:0000256" key="2">
    <source>
        <dbReference type="ARBA" id="ARBA00006479"/>
    </source>
</evidence>
<dbReference type="PANTHER" id="PTHR18964">
    <property type="entry name" value="ROK (REPRESSOR, ORF, KINASE) FAMILY"/>
    <property type="match status" value="1"/>
</dbReference>
<gene>
    <name evidence="4" type="ORF">TcarDRAFT_2555</name>
</gene>
<keyword evidence="3" id="KW-0859">Xylose metabolism</keyword>
<dbReference type="Gene3D" id="1.10.10.10">
    <property type="entry name" value="Winged helix-like DNA-binding domain superfamily/Winged helix DNA-binding domain"/>
    <property type="match status" value="1"/>
</dbReference>
<reference evidence="4 5" key="2">
    <citation type="submission" date="2007-01" db="EMBL/GenBank/DDBJ databases">
        <title>Sequencing of the draft genome and assembly of Thermosinus carboxydivorans Nor1.</title>
        <authorList>
            <consortium name="US DOE Joint Genome Institute (JGI-PGF)"/>
            <person name="Copeland A."/>
            <person name="Lucas S."/>
            <person name="Lapidus A."/>
            <person name="Barry K."/>
            <person name="Glavina del Rio T."/>
            <person name="Dalin E."/>
            <person name="Tice H."/>
            <person name="Bruce D."/>
            <person name="Pitluck S."/>
            <person name="Richardson P."/>
        </authorList>
    </citation>
    <scope>NUCLEOTIDE SEQUENCE [LARGE SCALE GENOMIC DNA]</scope>
    <source>
        <strain evidence="4 5">Nor1</strain>
    </source>
</reference>
<protein>
    <submittedName>
        <fullName evidence="4">ROK family protein</fullName>
    </submittedName>
</protein>
<dbReference type="InterPro" id="IPR000600">
    <property type="entry name" value="ROK"/>
</dbReference>
<sequence length="412" mass="43837">MTNNGANSKYVKKRNRITVLNLIKEHGPIGRQELAQITGLTPPAITGIIRELLELGLVHEDGYGESRGGRRPVKLTFNSKAGYVIGVEVTRGETTVGVADLMNDPTDIARYPLDMSEPAAGLASLAELLRRIMNDEGKQGRSFVGVGIAFPGLVQAKTGTVQRSVNLGPAWRSYPLQEKLEDVLGLPVFIENNSNACVLAERWFGGGVCCRDLVYVNLGEGISAGVILDDRIVQGFQGYAGEIGHIVIDESGPQCNCGNHGCLEALCSVPALIKQARRDLPGLADGDPLKARWQSSGDIELADLLAVAQPGTYANALLSRAVHWIGRAVAAVINLYNPEAVFLGGQLAGAMARFEPILRDAVAAHAFPEIASATRIAFSALGEYPGVIGACALALKGLLHLPEARLLDAHLE</sequence>
<keyword evidence="3" id="KW-0119">Carbohydrate metabolism</keyword>
<dbReference type="EMBL" id="AAWL01000001">
    <property type="protein sequence ID" value="EAX48866.1"/>
    <property type="molecule type" value="Genomic_DNA"/>
</dbReference>
<accession>A1HM15</accession>
<comment type="function">
    <text evidence="1">Transcriptional repressor of xylose-utilizing enzymes.</text>
</comment>
<dbReference type="AlphaFoldDB" id="A1HM15"/>
<dbReference type="SUPFAM" id="SSF53067">
    <property type="entry name" value="Actin-like ATPase domain"/>
    <property type="match status" value="1"/>
</dbReference>
<dbReference type="Proteomes" id="UP000005139">
    <property type="component" value="Unassembled WGS sequence"/>
</dbReference>
<keyword evidence="5" id="KW-1185">Reference proteome</keyword>
<evidence type="ECO:0000313" key="5">
    <source>
        <dbReference type="Proteomes" id="UP000005139"/>
    </source>
</evidence>
<dbReference type="eggNOG" id="COG1940">
    <property type="taxonomic scope" value="Bacteria"/>
</dbReference>
<dbReference type="RefSeq" id="WP_007288073.1">
    <property type="nucleotide sequence ID" value="NZ_AAWL01000001.1"/>
</dbReference>